<dbReference type="OrthoDB" id="27073at2759"/>
<accession>A0A212CLZ1</accession>
<dbReference type="AlphaFoldDB" id="A0A212CLZ1"/>
<organism evidence="4 5">
    <name type="scientific">Cervus elaphus hippelaphus</name>
    <name type="common">European red deer</name>
    <dbReference type="NCBI Taxonomy" id="46360"/>
    <lineage>
        <taxon>Eukaryota</taxon>
        <taxon>Metazoa</taxon>
        <taxon>Chordata</taxon>
        <taxon>Craniata</taxon>
        <taxon>Vertebrata</taxon>
        <taxon>Euteleostomi</taxon>
        <taxon>Mammalia</taxon>
        <taxon>Eutheria</taxon>
        <taxon>Laurasiatheria</taxon>
        <taxon>Artiodactyla</taxon>
        <taxon>Ruminantia</taxon>
        <taxon>Pecora</taxon>
        <taxon>Cervidae</taxon>
        <taxon>Cervinae</taxon>
        <taxon>Cervus</taxon>
    </lineage>
</organism>
<dbReference type="SUPFAM" id="SSF75632">
    <property type="entry name" value="Cullin homology domain"/>
    <property type="match status" value="1"/>
</dbReference>
<gene>
    <name evidence="4" type="ORF">Celaphus_00018495</name>
</gene>
<evidence type="ECO:0000313" key="5">
    <source>
        <dbReference type="Proteomes" id="UP000242450"/>
    </source>
</evidence>
<comment type="similarity">
    <text evidence="2">Belongs to the cullin family.</text>
</comment>
<dbReference type="Gene3D" id="3.30.230.130">
    <property type="entry name" value="Cullin, Chain C, Domain 2"/>
    <property type="match status" value="1"/>
</dbReference>
<evidence type="ECO:0000256" key="1">
    <source>
        <dbReference type="ARBA" id="ARBA00022786"/>
    </source>
</evidence>
<proteinExistence type="inferred from homology"/>
<evidence type="ECO:0000259" key="3">
    <source>
        <dbReference type="PROSITE" id="PS50069"/>
    </source>
</evidence>
<sequence>MFQDTGVSKDLNEQFKLRATGLGFQYARTEFRIAALSGALYFCLAFVAGRELPAIHSLLRVRCHSGRKSTWLYQLSKGELVTNYFKNRYTLQTSTVQMAIRPQYNTEDAYAISS</sequence>
<keyword evidence="1" id="KW-0833">Ubl conjugation pathway</keyword>
<protein>
    <recommendedName>
        <fullName evidence="3">Cullin family profile domain-containing protein</fullName>
    </recommendedName>
</protein>
<evidence type="ECO:0000256" key="2">
    <source>
        <dbReference type="PROSITE-ProRule" id="PRU00330"/>
    </source>
</evidence>
<dbReference type="Proteomes" id="UP000242450">
    <property type="component" value="Chromosome 17"/>
</dbReference>
<reference evidence="4 5" key="1">
    <citation type="journal article" date="2018" name="Mol. Genet. Genomics">
        <title>The red deer Cervus elaphus genome CerEla1.0: sequencing, annotating, genes, and chromosomes.</title>
        <authorList>
            <person name="Bana N.A."/>
            <person name="Nyiri A."/>
            <person name="Nagy J."/>
            <person name="Frank K."/>
            <person name="Nagy T."/>
            <person name="Steger V."/>
            <person name="Schiller M."/>
            <person name="Lakatos P."/>
            <person name="Sugar L."/>
            <person name="Horn P."/>
            <person name="Barta E."/>
            <person name="Orosz L."/>
        </authorList>
    </citation>
    <scope>NUCLEOTIDE SEQUENCE [LARGE SCALE GENOMIC DNA]</scope>
    <source>
        <strain evidence="4">Hungarian</strain>
    </source>
</reference>
<keyword evidence="5" id="KW-1185">Reference proteome</keyword>
<dbReference type="Pfam" id="PF26557">
    <property type="entry name" value="Cullin_AB"/>
    <property type="match status" value="1"/>
</dbReference>
<feature type="domain" description="Cullin family profile" evidence="3">
    <location>
        <begin position="1"/>
        <end position="114"/>
    </location>
</feature>
<name>A0A212CLZ1_CEREH</name>
<dbReference type="PROSITE" id="PS50069">
    <property type="entry name" value="CULLIN_2"/>
    <property type="match status" value="1"/>
</dbReference>
<dbReference type="InterPro" id="IPR059120">
    <property type="entry name" value="Cullin-like_AB"/>
</dbReference>
<dbReference type="InterPro" id="IPR036317">
    <property type="entry name" value="Cullin_homology_sf"/>
</dbReference>
<evidence type="ECO:0000313" key="4">
    <source>
        <dbReference type="EMBL" id="OWK06981.1"/>
    </source>
</evidence>
<comment type="caution">
    <text evidence="4">The sequence shown here is derived from an EMBL/GenBank/DDBJ whole genome shotgun (WGS) entry which is preliminary data.</text>
</comment>
<dbReference type="EMBL" id="MKHE01000017">
    <property type="protein sequence ID" value="OWK06981.1"/>
    <property type="molecule type" value="Genomic_DNA"/>
</dbReference>
<dbReference type="InterPro" id="IPR016158">
    <property type="entry name" value="Cullin_homology"/>
</dbReference>